<dbReference type="AlphaFoldDB" id="A0AAV5TI39"/>
<dbReference type="GO" id="GO:0004788">
    <property type="term" value="F:thiamine diphosphokinase activity"/>
    <property type="evidence" value="ECO:0007669"/>
    <property type="project" value="InterPro"/>
</dbReference>
<name>A0AAV5TI39_9BILA</name>
<feature type="non-terminal residue" evidence="6">
    <location>
        <position position="271"/>
    </location>
</feature>
<proteinExistence type="predicted"/>
<dbReference type="GO" id="GO:0030975">
    <property type="term" value="F:thiamine binding"/>
    <property type="evidence" value="ECO:0007669"/>
    <property type="project" value="InterPro"/>
</dbReference>
<evidence type="ECO:0000256" key="1">
    <source>
        <dbReference type="ARBA" id="ARBA00022679"/>
    </source>
</evidence>
<dbReference type="InterPro" id="IPR036759">
    <property type="entry name" value="TPK_catalytic_sf"/>
</dbReference>
<accession>A0AAV5TI39</accession>
<keyword evidence="4" id="KW-0067">ATP-binding</keyword>
<dbReference type="SMART" id="SM00983">
    <property type="entry name" value="TPK_B1_binding"/>
    <property type="match status" value="1"/>
</dbReference>
<keyword evidence="7" id="KW-1185">Reference proteome</keyword>
<dbReference type="GO" id="GO:0006772">
    <property type="term" value="P:thiamine metabolic process"/>
    <property type="evidence" value="ECO:0007669"/>
    <property type="project" value="InterPro"/>
</dbReference>
<sequence length="271" mass="29758">MISSIVRPLDVFSKAAARSSCVWLGSCFTPNTSERPCWQWIWNGAERRITNDRGAAEMEHRVRLGELHSPTVICGDIGSIAEPIKQLYTDKRCQLLPDPDGRRSDLITALNSLRKANEAPSTLVLGGLSGRMDRTLATLHSLVLAQSIASHTSLPSPIFVLDGDDMMCVLRQGSHHIQLDNTHLTGVCGIAPICQTETLVTTRGFRWDLQCAPLSFSGDLSTSNELDSELIVVDTSAPIILTFQLLASLTSLTEPYFTTLPFGHIPDYPRE</sequence>
<dbReference type="GO" id="GO:0009229">
    <property type="term" value="P:thiamine diphosphate biosynthetic process"/>
    <property type="evidence" value="ECO:0007669"/>
    <property type="project" value="InterPro"/>
</dbReference>
<evidence type="ECO:0000313" key="6">
    <source>
        <dbReference type="EMBL" id="GMS93894.1"/>
    </source>
</evidence>
<reference evidence="6" key="1">
    <citation type="submission" date="2023-10" db="EMBL/GenBank/DDBJ databases">
        <title>Genome assembly of Pristionchus species.</title>
        <authorList>
            <person name="Yoshida K."/>
            <person name="Sommer R.J."/>
        </authorList>
    </citation>
    <scope>NUCLEOTIDE SEQUENCE</scope>
    <source>
        <strain evidence="6">RS0144</strain>
    </source>
</reference>
<dbReference type="SUPFAM" id="SSF63999">
    <property type="entry name" value="Thiamin pyrophosphokinase, catalytic domain"/>
    <property type="match status" value="1"/>
</dbReference>
<dbReference type="InterPro" id="IPR007373">
    <property type="entry name" value="Thiamin_PyroPKinase_B1-bd"/>
</dbReference>
<dbReference type="PANTHER" id="PTHR13622:SF8">
    <property type="entry name" value="THIAMIN PYROPHOSPHOKINASE 1"/>
    <property type="match status" value="1"/>
</dbReference>
<dbReference type="Pfam" id="PF04265">
    <property type="entry name" value="TPK_B1_binding"/>
    <property type="match status" value="1"/>
</dbReference>
<dbReference type="SUPFAM" id="SSF63862">
    <property type="entry name" value="Thiamin pyrophosphokinase, substrate-binding domain"/>
    <property type="match status" value="1"/>
</dbReference>
<evidence type="ECO:0000259" key="5">
    <source>
        <dbReference type="SMART" id="SM00983"/>
    </source>
</evidence>
<dbReference type="GO" id="GO:0016301">
    <property type="term" value="F:kinase activity"/>
    <property type="evidence" value="ECO:0007669"/>
    <property type="project" value="UniProtKB-KW"/>
</dbReference>
<dbReference type="InterPro" id="IPR007371">
    <property type="entry name" value="TPK_catalytic"/>
</dbReference>
<dbReference type="InterPro" id="IPR036371">
    <property type="entry name" value="TPK_B1-bd_sf"/>
</dbReference>
<dbReference type="InterPro" id="IPR006282">
    <property type="entry name" value="Thi_PPkinase"/>
</dbReference>
<feature type="domain" description="Thiamin pyrophosphokinase thiamin-binding" evidence="5">
    <location>
        <begin position="173"/>
        <end position="239"/>
    </location>
</feature>
<dbReference type="Gene3D" id="3.40.50.10240">
    <property type="entry name" value="Thiamin pyrophosphokinase, catalytic domain"/>
    <property type="match status" value="1"/>
</dbReference>
<dbReference type="GO" id="GO:0005524">
    <property type="term" value="F:ATP binding"/>
    <property type="evidence" value="ECO:0007669"/>
    <property type="project" value="UniProtKB-KW"/>
</dbReference>
<dbReference type="Gene3D" id="2.60.120.320">
    <property type="entry name" value="Thiamin pyrophosphokinase, thiamin-binding domain"/>
    <property type="match status" value="1"/>
</dbReference>
<comment type="caution">
    <text evidence="6">The sequence shown here is derived from an EMBL/GenBank/DDBJ whole genome shotgun (WGS) entry which is preliminary data.</text>
</comment>
<evidence type="ECO:0000256" key="2">
    <source>
        <dbReference type="ARBA" id="ARBA00022741"/>
    </source>
</evidence>
<gene>
    <name evidence="6" type="ORF">PENTCL1PPCAC_16069</name>
</gene>
<keyword evidence="2" id="KW-0547">Nucleotide-binding</keyword>
<keyword evidence="3" id="KW-0418">Kinase</keyword>
<organism evidence="6 7">
    <name type="scientific">Pristionchus entomophagus</name>
    <dbReference type="NCBI Taxonomy" id="358040"/>
    <lineage>
        <taxon>Eukaryota</taxon>
        <taxon>Metazoa</taxon>
        <taxon>Ecdysozoa</taxon>
        <taxon>Nematoda</taxon>
        <taxon>Chromadorea</taxon>
        <taxon>Rhabditida</taxon>
        <taxon>Rhabditina</taxon>
        <taxon>Diplogasteromorpha</taxon>
        <taxon>Diplogasteroidea</taxon>
        <taxon>Neodiplogasteridae</taxon>
        <taxon>Pristionchus</taxon>
    </lineage>
</organism>
<evidence type="ECO:0000256" key="4">
    <source>
        <dbReference type="ARBA" id="ARBA00022840"/>
    </source>
</evidence>
<evidence type="ECO:0000256" key="3">
    <source>
        <dbReference type="ARBA" id="ARBA00022777"/>
    </source>
</evidence>
<evidence type="ECO:0000313" key="7">
    <source>
        <dbReference type="Proteomes" id="UP001432027"/>
    </source>
</evidence>
<dbReference type="Proteomes" id="UP001432027">
    <property type="component" value="Unassembled WGS sequence"/>
</dbReference>
<dbReference type="EMBL" id="BTSX01000004">
    <property type="protein sequence ID" value="GMS93894.1"/>
    <property type="molecule type" value="Genomic_DNA"/>
</dbReference>
<dbReference type="Pfam" id="PF04263">
    <property type="entry name" value="TPK_catalytic"/>
    <property type="match status" value="1"/>
</dbReference>
<dbReference type="CDD" id="cd07995">
    <property type="entry name" value="TPK"/>
    <property type="match status" value="1"/>
</dbReference>
<protein>
    <recommendedName>
        <fullName evidence="5">Thiamin pyrophosphokinase thiamin-binding domain-containing protein</fullName>
    </recommendedName>
</protein>
<dbReference type="PANTHER" id="PTHR13622">
    <property type="entry name" value="THIAMIN PYROPHOSPHOKINASE"/>
    <property type="match status" value="1"/>
</dbReference>
<keyword evidence="1" id="KW-0808">Transferase</keyword>
<dbReference type="FunFam" id="2.60.120.320:FF:000001">
    <property type="entry name" value="Thiamine pyrophosphokinase"/>
    <property type="match status" value="1"/>
</dbReference>